<evidence type="ECO:0000313" key="4">
    <source>
        <dbReference type="Proteomes" id="UP000315344"/>
    </source>
</evidence>
<dbReference type="SUPFAM" id="SSF89957">
    <property type="entry name" value="MTH1187/YkoF-like"/>
    <property type="match status" value="1"/>
</dbReference>
<feature type="binding site" evidence="1">
    <location>
        <position position="9"/>
    </location>
    <ligand>
        <name>thiamine</name>
        <dbReference type="ChEBI" id="CHEBI:18385"/>
    </ligand>
</feature>
<dbReference type="Pfam" id="PF07615">
    <property type="entry name" value="Ykof"/>
    <property type="match status" value="2"/>
</dbReference>
<protein>
    <submittedName>
        <fullName evidence="3">HMP/thiamine-binding protein</fullName>
    </submittedName>
</protein>
<feature type="domain" description="Thiamin/hydroxymethyl pyrimidine-binding YkoF putative" evidence="2">
    <location>
        <begin position="3"/>
        <end position="83"/>
    </location>
</feature>
<dbReference type="GO" id="GO:0030975">
    <property type="term" value="F:thiamine binding"/>
    <property type="evidence" value="ECO:0007669"/>
    <property type="project" value="InterPro"/>
</dbReference>
<feature type="domain" description="Thiamin/hydroxymethyl pyrimidine-binding YkoF putative" evidence="2">
    <location>
        <begin position="122"/>
        <end position="200"/>
    </location>
</feature>
<dbReference type="AlphaFoldDB" id="A0A533I917"/>
<proteinExistence type="predicted"/>
<organism evidence="3 4">
    <name type="scientific">Paracoccus denitrificans</name>
    <dbReference type="NCBI Taxonomy" id="266"/>
    <lineage>
        <taxon>Bacteria</taxon>
        <taxon>Pseudomonadati</taxon>
        <taxon>Pseudomonadota</taxon>
        <taxon>Alphaproteobacteria</taxon>
        <taxon>Rhodobacterales</taxon>
        <taxon>Paracoccaceae</taxon>
        <taxon>Paracoccus</taxon>
    </lineage>
</organism>
<comment type="caution">
    <text evidence="3">The sequence shown here is derived from an EMBL/GenBank/DDBJ whole genome shotgun (WGS) entry which is preliminary data.</text>
</comment>
<accession>A0A533I917</accession>
<evidence type="ECO:0000313" key="3">
    <source>
        <dbReference type="EMBL" id="TKW67241.1"/>
    </source>
</evidence>
<dbReference type="PIRSF" id="PIRSF021331">
    <property type="entry name" value="YkoF"/>
    <property type="match status" value="1"/>
</dbReference>
<dbReference type="Proteomes" id="UP000315344">
    <property type="component" value="Unassembled WGS sequence"/>
</dbReference>
<dbReference type="Gene3D" id="3.30.70.930">
    <property type="match status" value="2"/>
</dbReference>
<dbReference type="EMBL" id="VAFL01000004">
    <property type="protein sequence ID" value="TKW67241.1"/>
    <property type="molecule type" value="Genomic_DNA"/>
</dbReference>
<dbReference type="InterPro" id="IPR011522">
    <property type="entry name" value="Thiamin/HMP-bd_put_YkoF"/>
</dbReference>
<evidence type="ECO:0000259" key="2">
    <source>
        <dbReference type="Pfam" id="PF07615"/>
    </source>
</evidence>
<feature type="binding site" evidence="1">
    <location>
        <position position="43"/>
    </location>
    <ligand>
        <name>thiamine</name>
        <dbReference type="ChEBI" id="CHEBI:18385"/>
    </ligand>
</feature>
<gene>
    <name evidence="3" type="ORF">DI616_06155</name>
</gene>
<dbReference type="InterPro" id="IPR015835">
    <property type="entry name" value="HMP/thiamine-bd"/>
</dbReference>
<dbReference type="InterPro" id="IPR029756">
    <property type="entry name" value="MTH1187/YkoF-like"/>
</dbReference>
<sequence>MFVGAQISLYPMTDGFVPVILSSLKALDPWRSQLRIETDDISTLIVGAPEVLFPALREVYVAAAATRHHVVLRCTLSRGCPGEPDDAICATQALASPDEPLEARQTAAIAAVAAAPVTAETARAQFSLYVMGNGDHMAEIYGCIDFLKDSGCFDRAKNFCTRIKGDAGPVFATLEQAFCRFGPPEGHVTMDLTVSANSPSTSG</sequence>
<name>A0A533I917_PARDE</name>
<evidence type="ECO:0000256" key="1">
    <source>
        <dbReference type="PIRSR" id="PIRSR021331-1"/>
    </source>
</evidence>
<reference evidence="3 4" key="1">
    <citation type="journal article" date="2017" name="Nat. Commun.">
        <title>In situ click chemistry generation of cyclooxygenase-2 inhibitors.</title>
        <authorList>
            <person name="Bhardwaj A."/>
            <person name="Kaur J."/>
            <person name="Wuest M."/>
            <person name="Wuest F."/>
        </authorList>
    </citation>
    <scope>NUCLEOTIDE SEQUENCE [LARGE SCALE GENOMIC DNA]</scope>
    <source>
        <strain evidence="3">S2_012_000_R3_94</strain>
    </source>
</reference>